<dbReference type="EMBL" id="JADEXG010000030">
    <property type="protein sequence ID" value="MBE9078290.1"/>
    <property type="molecule type" value="Genomic_DNA"/>
</dbReference>
<gene>
    <name evidence="1" type="ORF">IQ241_13475</name>
</gene>
<reference evidence="1" key="1">
    <citation type="submission" date="2020-10" db="EMBL/GenBank/DDBJ databases">
        <authorList>
            <person name="Castelo-Branco R."/>
            <person name="Eusebio N."/>
            <person name="Adriana R."/>
            <person name="Vieira A."/>
            <person name="Brugerolle De Fraissinette N."/>
            <person name="Rezende De Castro R."/>
            <person name="Schneider M.P."/>
            <person name="Vasconcelos V."/>
            <person name="Leao P.N."/>
        </authorList>
    </citation>
    <scope>NUCLEOTIDE SEQUENCE</scope>
    <source>
        <strain evidence="1">LEGE 07310</strain>
    </source>
</reference>
<evidence type="ECO:0000313" key="2">
    <source>
        <dbReference type="Proteomes" id="UP000636505"/>
    </source>
</evidence>
<protein>
    <submittedName>
        <fullName evidence="1">Uncharacterized protein</fullName>
    </submittedName>
</protein>
<keyword evidence="2" id="KW-1185">Reference proteome</keyword>
<sequence>MDSADVTCEQLATLPPERLAAVQGLLTGWLATPESEALPISAAIAQTVVNDWLLRVLSDRFTALEPRLIAGGDIWSVAVGLAYPHIGVVGEVGEVLVSAFSRGIISATQPTVMKSAGMACYREREDAINAAFLSAGNA</sequence>
<dbReference type="AlphaFoldDB" id="A0A8J7DNM0"/>
<name>A0A8J7DNM0_9CYAN</name>
<evidence type="ECO:0000313" key="1">
    <source>
        <dbReference type="EMBL" id="MBE9078290.1"/>
    </source>
</evidence>
<dbReference type="RefSeq" id="WP_193907964.1">
    <property type="nucleotide sequence ID" value="NZ_JADEXG010000030.1"/>
</dbReference>
<proteinExistence type="predicted"/>
<organism evidence="1 2">
    <name type="scientific">Vasconcelosia minhoensis LEGE 07310</name>
    <dbReference type="NCBI Taxonomy" id="915328"/>
    <lineage>
        <taxon>Bacteria</taxon>
        <taxon>Bacillati</taxon>
        <taxon>Cyanobacteriota</taxon>
        <taxon>Cyanophyceae</taxon>
        <taxon>Nodosilineales</taxon>
        <taxon>Cymatolegaceae</taxon>
        <taxon>Vasconcelosia</taxon>
        <taxon>Vasconcelosia minhoensis</taxon>
    </lineage>
</organism>
<dbReference type="Proteomes" id="UP000636505">
    <property type="component" value="Unassembled WGS sequence"/>
</dbReference>
<accession>A0A8J7DNM0</accession>
<comment type="caution">
    <text evidence="1">The sequence shown here is derived from an EMBL/GenBank/DDBJ whole genome shotgun (WGS) entry which is preliminary data.</text>
</comment>